<reference evidence="2 3" key="1">
    <citation type="submission" date="2020-10" db="EMBL/GenBank/DDBJ databases">
        <title>Identification of Nocardia species via Next-generation sequencing and recognition of intraspecies genetic diversity.</title>
        <authorList>
            <person name="Li P."/>
            <person name="Li P."/>
            <person name="Lu B."/>
        </authorList>
    </citation>
    <scope>NUCLEOTIDE SEQUENCE [LARGE SCALE GENOMIC DNA]</scope>
    <source>
        <strain evidence="2 3">N-11</strain>
    </source>
</reference>
<proteinExistence type="predicted"/>
<organism evidence="2 3">
    <name type="scientific">Nocardia abscessus</name>
    <dbReference type="NCBI Taxonomy" id="120957"/>
    <lineage>
        <taxon>Bacteria</taxon>
        <taxon>Bacillati</taxon>
        <taxon>Actinomycetota</taxon>
        <taxon>Actinomycetes</taxon>
        <taxon>Mycobacteriales</taxon>
        <taxon>Nocardiaceae</taxon>
        <taxon>Nocardia</taxon>
    </lineage>
</organism>
<name>A0ABS0CEA8_9NOCA</name>
<comment type="caution">
    <text evidence="2">The sequence shown here is derived from an EMBL/GenBank/DDBJ whole genome shotgun (WGS) entry which is preliminary data.</text>
</comment>
<evidence type="ECO:0000313" key="2">
    <source>
        <dbReference type="EMBL" id="MBF6228670.1"/>
    </source>
</evidence>
<evidence type="ECO:0000313" key="3">
    <source>
        <dbReference type="Proteomes" id="UP000807309"/>
    </source>
</evidence>
<feature type="transmembrane region" description="Helical" evidence="1">
    <location>
        <begin position="76"/>
        <end position="100"/>
    </location>
</feature>
<keyword evidence="1" id="KW-0472">Membrane</keyword>
<accession>A0ABS0CEA8</accession>
<dbReference type="Pfam" id="PF19650">
    <property type="entry name" value="DUF6153"/>
    <property type="match status" value="1"/>
</dbReference>
<dbReference type="Proteomes" id="UP000807309">
    <property type="component" value="Unassembled WGS sequence"/>
</dbReference>
<protein>
    <recommendedName>
        <fullName evidence="4">DUF2946 domain-containing protein</fullName>
    </recommendedName>
</protein>
<evidence type="ECO:0000256" key="1">
    <source>
        <dbReference type="SAM" id="Phobius"/>
    </source>
</evidence>
<feature type="transmembrane region" description="Helical" evidence="1">
    <location>
        <begin position="12"/>
        <end position="35"/>
    </location>
</feature>
<dbReference type="EMBL" id="JADLRE010000024">
    <property type="protein sequence ID" value="MBF6228670.1"/>
    <property type="molecule type" value="Genomic_DNA"/>
</dbReference>
<dbReference type="RefSeq" id="WP_195035548.1">
    <property type="nucleotide sequence ID" value="NZ_JADLRE010000024.1"/>
</dbReference>
<keyword evidence="1" id="KW-1133">Transmembrane helix</keyword>
<sequence length="138" mass="15047">MIDRHLRCRASGAFRVLGLLVLLLGVAAMHIGVLWSQPGSHRIQADTAVTATRMADHHPADGLVPVNDHDGVGHEAMHMCVFILSDAALAIGLVILYRLFGRGTDDSGVRKTSHRRANHERPPPWTVPSLAELSILRI</sequence>
<keyword evidence="3" id="KW-1185">Reference proteome</keyword>
<keyword evidence="1" id="KW-0812">Transmembrane</keyword>
<dbReference type="InterPro" id="IPR046151">
    <property type="entry name" value="DUF6153"/>
</dbReference>
<gene>
    <name evidence="2" type="ORF">IU470_26630</name>
</gene>
<evidence type="ECO:0008006" key="4">
    <source>
        <dbReference type="Google" id="ProtNLM"/>
    </source>
</evidence>